<protein>
    <submittedName>
        <fullName evidence="2">Uncharacterized protein</fullName>
    </submittedName>
</protein>
<feature type="compositionally biased region" description="Polar residues" evidence="1">
    <location>
        <begin position="55"/>
        <end position="65"/>
    </location>
</feature>
<evidence type="ECO:0000313" key="2">
    <source>
        <dbReference type="EMBL" id="CAG6728992.1"/>
    </source>
</evidence>
<name>A0A8D8YI49_9HEMI</name>
<accession>A0A8D8YI49</accession>
<sequence>MSFVSFFFFQFPRRSGSRCPWTLNPSAKPAPDRGPDPPGIATTTIPIEIVEITRATDQGTTQDTALTVPTRRTGVTTRRTARPTRTRPTSPVRRRAVVKMVVEEER</sequence>
<proteinExistence type="predicted"/>
<feature type="compositionally biased region" description="Low complexity" evidence="1">
    <location>
        <begin position="67"/>
        <end position="78"/>
    </location>
</feature>
<reference evidence="2" key="1">
    <citation type="submission" date="2021-05" db="EMBL/GenBank/DDBJ databases">
        <authorList>
            <person name="Alioto T."/>
            <person name="Alioto T."/>
            <person name="Gomez Garrido J."/>
        </authorList>
    </citation>
    <scope>NUCLEOTIDE SEQUENCE</scope>
</reference>
<evidence type="ECO:0000256" key="1">
    <source>
        <dbReference type="SAM" id="MobiDB-lite"/>
    </source>
</evidence>
<organism evidence="2">
    <name type="scientific">Cacopsylla melanoneura</name>
    <dbReference type="NCBI Taxonomy" id="428564"/>
    <lineage>
        <taxon>Eukaryota</taxon>
        <taxon>Metazoa</taxon>
        <taxon>Ecdysozoa</taxon>
        <taxon>Arthropoda</taxon>
        <taxon>Hexapoda</taxon>
        <taxon>Insecta</taxon>
        <taxon>Pterygota</taxon>
        <taxon>Neoptera</taxon>
        <taxon>Paraneoptera</taxon>
        <taxon>Hemiptera</taxon>
        <taxon>Sternorrhyncha</taxon>
        <taxon>Psylloidea</taxon>
        <taxon>Psyllidae</taxon>
        <taxon>Psyllinae</taxon>
        <taxon>Cacopsylla</taxon>
    </lineage>
</organism>
<feature type="region of interest" description="Disordered" evidence="1">
    <location>
        <begin position="54"/>
        <end position="93"/>
    </location>
</feature>
<dbReference type="AlphaFoldDB" id="A0A8D8YI49"/>
<dbReference type="EMBL" id="HBUF01377581">
    <property type="protein sequence ID" value="CAG6728992.1"/>
    <property type="molecule type" value="Transcribed_RNA"/>
</dbReference>
<feature type="region of interest" description="Disordered" evidence="1">
    <location>
        <begin position="23"/>
        <end position="42"/>
    </location>
</feature>